<organism evidence="2 3">
    <name type="scientific">Candidatus Nealsonbacteria bacterium CG_4_10_14_0_2_um_filter_40_15</name>
    <dbReference type="NCBI Taxonomy" id="1974682"/>
    <lineage>
        <taxon>Bacteria</taxon>
        <taxon>Candidatus Nealsoniibacteriota</taxon>
    </lineage>
</organism>
<comment type="caution">
    <text evidence="2">The sequence shown here is derived from an EMBL/GenBank/DDBJ whole genome shotgun (WGS) entry which is preliminary data.</text>
</comment>
<name>A0A2M7UUS8_9BACT</name>
<dbReference type="AlphaFoldDB" id="A0A2M7UUS8"/>
<feature type="compositionally biased region" description="Acidic residues" evidence="1">
    <location>
        <begin position="9"/>
        <end position="32"/>
    </location>
</feature>
<feature type="region of interest" description="Disordered" evidence="1">
    <location>
        <begin position="1"/>
        <end position="62"/>
    </location>
</feature>
<proteinExistence type="predicted"/>
<accession>A0A2M7UUS8</accession>
<evidence type="ECO:0000256" key="1">
    <source>
        <dbReference type="SAM" id="MobiDB-lite"/>
    </source>
</evidence>
<dbReference type="Proteomes" id="UP000229166">
    <property type="component" value="Unassembled WGS sequence"/>
</dbReference>
<evidence type="ECO:0000313" key="3">
    <source>
        <dbReference type="Proteomes" id="UP000229166"/>
    </source>
</evidence>
<reference evidence="3" key="1">
    <citation type="submission" date="2017-09" db="EMBL/GenBank/DDBJ databases">
        <title>Depth-based differentiation of microbial function through sediment-hosted aquifers and enrichment of novel symbionts in the deep terrestrial subsurface.</title>
        <authorList>
            <person name="Probst A.J."/>
            <person name="Ladd B."/>
            <person name="Jarett J.K."/>
            <person name="Geller-Mcgrath D.E."/>
            <person name="Sieber C.M.K."/>
            <person name="Emerson J.B."/>
            <person name="Anantharaman K."/>
            <person name="Thomas B.C."/>
            <person name="Malmstrom R."/>
            <person name="Stieglmeier M."/>
            <person name="Klingl A."/>
            <person name="Woyke T."/>
            <person name="Ryan C.M."/>
            <person name="Banfield J.F."/>
        </authorList>
    </citation>
    <scope>NUCLEOTIDE SEQUENCE [LARGE SCALE GENOMIC DNA]</scope>
</reference>
<evidence type="ECO:0000313" key="2">
    <source>
        <dbReference type="EMBL" id="PIZ87662.1"/>
    </source>
</evidence>
<protein>
    <submittedName>
        <fullName evidence="2">Uncharacterized protein</fullName>
    </submittedName>
</protein>
<feature type="compositionally biased region" description="Acidic residues" evidence="1">
    <location>
        <begin position="40"/>
        <end position="62"/>
    </location>
</feature>
<gene>
    <name evidence="2" type="ORF">COX92_00690</name>
</gene>
<dbReference type="EMBL" id="PFOZ01000013">
    <property type="protein sequence ID" value="PIZ87662.1"/>
    <property type="molecule type" value="Genomic_DNA"/>
</dbReference>
<sequence length="62" mass="7218">MATKHLSNNEDDFEEVDELEDPEVPEMGEEDILTPKNPEEMEFDDTDLEGIPETMEMETEEK</sequence>